<dbReference type="InterPro" id="IPR014216">
    <property type="entry name" value="ABC_transptr_CydD"/>
</dbReference>
<feature type="transmembrane region" description="Helical" evidence="8">
    <location>
        <begin position="169"/>
        <end position="189"/>
    </location>
</feature>
<dbReference type="InterPro" id="IPR003593">
    <property type="entry name" value="AAA+_ATPase"/>
</dbReference>
<feature type="domain" description="ABC transmembrane type-1" evidence="10">
    <location>
        <begin position="45"/>
        <end position="310"/>
    </location>
</feature>
<evidence type="ECO:0000259" key="9">
    <source>
        <dbReference type="PROSITE" id="PS50893"/>
    </source>
</evidence>
<dbReference type="Gene3D" id="1.20.1560.10">
    <property type="entry name" value="ABC transporter type 1, transmembrane domain"/>
    <property type="match status" value="1"/>
</dbReference>
<comment type="subcellular location">
    <subcellularLocation>
        <location evidence="1">Cell membrane</location>
        <topology evidence="1">Multi-pass membrane protein</topology>
    </subcellularLocation>
</comment>
<dbReference type="GO" id="GO:0005524">
    <property type="term" value="F:ATP binding"/>
    <property type="evidence" value="ECO:0007669"/>
    <property type="project" value="UniProtKB-KW"/>
</dbReference>
<dbReference type="AlphaFoldDB" id="A0A023D3F4"/>
<dbReference type="SUPFAM" id="SSF52540">
    <property type="entry name" value="P-loop containing nucleoside triphosphate hydrolases"/>
    <property type="match status" value="1"/>
</dbReference>
<evidence type="ECO:0000256" key="7">
    <source>
        <dbReference type="SAM" id="MobiDB-lite"/>
    </source>
</evidence>
<dbReference type="InterPro" id="IPR039421">
    <property type="entry name" value="Type_1_exporter"/>
</dbReference>
<name>A0A023D3F4_ACIMT</name>
<feature type="region of interest" description="Disordered" evidence="7">
    <location>
        <begin position="554"/>
        <end position="574"/>
    </location>
</feature>
<dbReference type="PROSITE" id="PS50929">
    <property type="entry name" value="ABC_TM1F"/>
    <property type="match status" value="1"/>
</dbReference>
<dbReference type="PROSITE" id="PS00211">
    <property type="entry name" value="ABC_TRANSPORTER_1"/>
    <property type="match status" value="1"/>
</dbReference>
<dbReference type="SUPFAM" id="SSF90123">
    <property type="entry name" value="ABC transporter transmembrane region"/>
    <property type="match status" value="1"/>
</dbReference>
<dbReference type="Proteomes" id="UP000019760">
    <property type="component" value="Unassembled WGS sequence"/>
</dbReference>
<dbReference type="PANTHER" id="PTHR24221:SF261">
    <property type="entry name" value="GLUTATHIONE_L-CYSTEINE TRANSPORT SYSTEM ATP-BINDING_PERMEASE PROTEIN CYDD"/>
    <property type="match status" value="1"/>
</dbReference>
<evidence type="ECO:0000256" key="4">
    <source>
        <dbReference type="ARBA" id="ARBA00022840"/>
    </source>
</evidence>
<keyword evidence="2 8" id="KW-0812">Transmembrane</keyword>
<evidence type="ECO:0000256" key="2">
    <source>
        <dbReference type="ARBA" id="ARBA00022692"/>
    </source>
</evidence>
<dbReference type="GO" id="GO:0042883">
    <property type="term" value="P:cysteine transport"/>
    <property type="evidence" value="ECO:0007669"/>
    <property type="project" value="InterPro"/>
</dbReference>
<dbReference type="InterPro" id="IPR017871">
    <property type="entry name" value="ABC_transporter-like_CS"/>
</dbReference>
<dbReference type="InterPro" id="IPR027417">
    <property type="entry name" value="P-loop_NTPase"/>
</dbReference>
<proteinExistence type="predicted"/>
<evidence type="ECO:0000256" key="5">
    <source>
        <dbReference type="ARBA" id="ARBA00022989"/>
    </source>
</evidence>
<evidence type="ECO:0000256" key="8">
    <source>
        <dbReference type="SAM" id="Phobius"/>
    </source>
</evidence>
<dbReference type="Pfam" id="PF00005">
    <property type="entry name" value="ABC_tran"/>
    <property type="match status" value="1"/>
</dbReference>
<dbReference type="CDD" id="cd18584">
    <property type="entry name" value="ABC_6TM_AarD_CydD"/>
    <property type="match status" value="1"/>
</dbReference>
<organism evidence="11 12">
    <name type="scientific">Acidomonas methanolica NBRC 104435</name>
    <dbReference type="NCBI Taxonomy" id="1231351"/>
    <lineage>
        <taxon>Bacteria</taxon>
        <taxon>Pseudomonadati</taxon>
        <taxon>Pseudomonadota</taxon>
        <taxon>Alphaproteobacteria</taxon>
        <taxon>Acetobacterales</taxon>
        <taxon>Acetobacteraceae</taxon>
        <taxon>Acidomonas</taxon>
    </lineage>
</organism>
<dbReference type="PROSITE" id="PS50893">
    <property type="entry name" value="ABC_TRANSPORTER_2"/>
    <property type="match status" value="1"/>
</dbReference>
<dbReference type="EMBL" id="BAND01000018">
    <property type="protein sequence ID" value="GAJ28290.1"/>
    <property type="molecule type" value="Genomic_DNA"/>
</dbReference>
<feature type="transmembrane region" description="Helical" evidence="8">
    <location>
        <begin position="142"/>
        <end position="163"/>
    </location>
</feature>
<evidence type="ECO:0000256" key="3">
    <source>
        <dbReference type="ARBA" id="ARBA00022741"/>
    </source>
</evidence>
<feature type="transmembrane region" description="Helical" evidence="8">
    <location>
        <begin position="67"/>
        <end position="88"/>
    </location>
</feature>
<comment type="caution">
    <text evidence="11">The sequence shown here is derived from an EMBL/GenBank/DDBJ whole genome shotgun (WGS) entry which is preliminary data.</text>
</comment>
<feature type="domain" description="ABC transporter" evidence="9">
    <location>
        <begin position="343"/>
        <end position="574"/>
    </location>
</feature>
<dbReference type="GO" id="GO:0140359">
    <property type="term" value="F:ABC-type transporter activity"/>
    <property type="evidence" value="ECO:0007669"/>
    <property type="project" value="InterPro"/>
</dbReference>
<dbReference type="SMART" id="SM00382">
    <property type="entry name" value="AAA"/>
    <property type="match status" value="1"/>
</dbReference>
<dbReference type="GO" id="GO:0005886">
    <property type="term" value="C:plasma membrane"/>
    <property type="evidence" value="ECO:0007669"/>
    <property type="project" value="UniProtKB-SubCell"/>
</dbReference>
<dbReference type="InterPro" id="IPR011527">
    <property type="entry name" value="ABC1_TM_dom"/>
</dbReference>
<evidence type="ECO:0000313" key="12">
    <source>
        <dbReference type="Proteomes" id="UP000019760"/>
    </source>
</evidence>
<sequence length="574" mass="61663">MRTDARPREIGKKLAARISKERAALALAVILRTLGELLFCGALAVLGHVTADLAFRPGANVWAERRALGIFAGLVGLYWTCVTGGEAFSRRAAAAAVLALRREMAEKLVRLGPSGADRSARGEIAALFTSAAEALGPYFRTWIPNAAAMALVPVCLIVAMAPIDWVTATVLLFCGPLVPLFMVIVGYRAQAVMDRQWREMFTLSAALLDRLQGLGMLELFGRVREEMRALRILSARHRVLSLAVMRIGFLTSAVLEFFSSLSIAMVAVFLAARLLHGGIGFERAFIALLIVPRFFAPLREFSASYHTRMNALSAYERIGQFLDLPETMPCAQAATRLPDTPVTRLDCAGFAVRRGAGEAFAPVNAAFPRGTLTVVTGRSGAGKTTLLRGLLGFVPVSRGVLVINGTQLVEGGLVQAIPRRLAWLPQRPHLMPGSVLDALRQAVPDASVQAMREALRAARVLEEIEAMPDGLDTQVGDRGEALSGGQAQRVALARALLRRPDVLLLDEPTAHVDAQSAALIADMLLAFRTDRIIIVATHDEALIARADHRVDLDAAPESREGVSQAAAAREATGA</sequence>
<gene>
    <name evidence="11" type="ORF">Amme_018_015</name>
</gene>
<dbReference type="PANTHER" id="PTHR24221">
    <property type="entry name" value="ATP-BINDING CASSETTE SUB-FAMILY B"/>
    <property type="match status" value="1"/>
</dbReference>
<dbReference type="InterPro" id="IPR036640">
    <property type="entry name" value="ABC1_TM_sf"/>
</dbReference>
<feature type="transmembrane region" description="Helical" evidence="8">
    <location>
        <begin position="247"/>
        <end position="272"/>
    </location>
</feature>
<keyword evidence="12" id="KW-1185">Reference proteome</keyword>
<evidence type="ECO:0000256" key="1">
    <source>
        <dbReference type="ARBA" id="ARBA00004651"/>
    </source>
</evidence>
<dbReference type="CDD" id="cd03228">
    <property type="entry name" value="ABCC_MRP_Like"/>
    <property type="match status" value="1"/>
</dbReference>
<dbReference type="Gene3D" id="3.40.50.300">
    <property type="entry name" value="P-loop containing nucleotide triphosphate hydrolases"/>
    <property type="match status" value="1"/>
</dbReference>
<feature type="transmembrane region" description="Helical" evidence="8">
    <location>
        <begin position="23"/>
        <end position="47"/>
    </location>
</feature>
<protein>
    <submittedName>
        <fullName evidence="11">ABC transporter cysteine exporter CydD</fullName>
    </submittedName>
</protein>
<evidence type="ECO:0000259" key="10">
    <source>
        <dbReference type="PROSITE" id="PS50929"/>
    </source>
</evidence>
<reference evidence="11 12" key="2">
    <citation type="journal article" date="2014" name="FEMS Microbiol. Lett.">
        <title>Draft genomic DNA sequence of the facultatively methylotrophic bacterium Acidomonas methanolica type strain MB58.</title>
        <authorList>
            <person name="Higashiura N."/>
            <person name="Hadano H."/>
            <person name="Hirakawa H."/>
            <person name="Matsutani M."/>
            <person name="Takabe S."/>
            <person name="Matsushita K."/>
            <person name="Azuma Y."/>
        </authorList>
    </citation>
    <scope>NUCLEOTIDE SEQUENCE [LARGE SCALE GENOMIC DNA]</scope>
    <source>
        <strain evidence="11 12">MB58</strain>
    </source>
</reference>
<evidence type="ECO:0000256" key="6">
    <source>
        <dbReference type="ARBA" id="ARBA00023136"/>
    </source>
</evidence>
<reference evidence="12" key="1">
    <citation type="journal article" date="2014" name="FEMS Microbiol. Lett.">
        <title>Draft Genomic DNA Sequence of the Facultatively Methylotrophic Bacterium Acidomonas methanolica type strain MB58.</title>
        <authorList>
            <person name="Higashiura N."/>
            <person name="Hadano H."/>
            <person name="Hirakawa H."/>
            <person name="Matsutani M."/>
            <person name="Takabe S."/>
            <person name="Matsushita K."/>
            <person name="Azuma Y."/>
        </authorList>
    </citation>
    <scope>NUCLEOTIDE SEQUENCE [LARGE SCALE GENOMIC DNA]</scope>
    <source>
        <strain evidence="12">MB58</strain>
    </source>
</reference>
<dbReference type="GO" id="GO:0034040">
    <property type="term" value="F:ATPase-coupled lipid transmembrane transporter activity"/>
    <property type="evidence" value="ECO:0007669"/>
    <property type="project" value="TreeGrafter"/>
</dbReference>
<keyword evidence="3" id="KW-0547">Nucleotide-binding</keyword>
<accession>A0A023D3F4</accession>
<dbReference type="InterPro" id="IPR003439">
    <property type="entry name" value="ABC_transporter-like_ATP-bd"/>
</dbReference>
<dbReference type="GO" id="GO:0016887">
    <property type="term" value="F:ATP hydrolysis activity"/>
    <property type="evidence" value="ECO:0007669"/>
    <property type="project" value="InterPro"/>
</dbReference>
<keyword evidence="5 8" id="KW-1133">Transmembrane helix</keyword>
<dbReference type="Pfam" id="PF00664">
    <property type="entry name" value="ABC_membrane"/>
    <property type="match status" value="1"/>
</dbReference>
<keyword evidence="6 8" id="KW-0472">Membrane</keyword>
<evidence type="ECO:0000313" key="11">
    <source>
        <dbReference type="EMBL" id="GAJ28290.1"/>
    </source>
</evidence>
<dbReference type="RefSeq" id="WP_052511701.1">
    <property type="nucleotide sequence ID" value="NZ_BAND01000018.1"/>
</dbReference>
<keyword evidence="4" id="KW-0067">ATP-binding</keyword>
<dbReference type="NCBIfam" id="TIGR02857">
    <property type="entry name" value="CydD"/>
    <property type="match status" value="1"/>
</dbReference>